<evidence type="ECO:0000256" key="7">
    <source>
        <dbReference type="ARBA" id="ARBA00023204"/>
    </source>
</evidence>
<evidence type="ECO:0000256" key="2">
    <source>
        <dbReference type="ARBA" id="ARBA00009441"/>
    </source>
</evidence>
<dbReference type="Pfam" id="PF02463">
    <property type="entry name" value="SMC_N"/>
    <property type="match status" value="1"/>
</dbReference>
<dbReference type="InterPro" id="IPR003395">
    <property type="entry name" value="RecF/RecN/SMC_N"/>
</dbReference>
<keyword evidence="10" id="KW-0175">Coiled coil</keyword>
<feature type="coiled-coil region" evidence="10">
    <location>
        <begin position="329"/>
        <end position="373"/>
    </location>
</feature>
<dbReference type="GO" id="GO:0043590">
    <property type="term" value="C:bacterial nucleoid"/>
    <property type="evidence" value="ECO:0007669"/>
    <property type="project" value="TreeGrafter"/>
</dbReference>
<evidence type="ECO:0000256" key="3">
    <source>
        <dbReference type="ARBA" id="ARBA00021315"/>
    </source>
</evidence>
<dbReference type="SUPFAM" id="SSF52540">
    <property type="entry name" value="P-loop containing nucleoside triphosphate hydrolases"/>
    <property type="match status" value="1"/>
</dbReference>
<keyword evidence="13" id="KW-1185">Reference proteome</keyword>
<dbReference type="PANTHER" id="PTHR11059">
    <property type="entry name" value="DNA REPAIR PROTEIN RECN"/>
    <property type="match status" value="1"/>
</dbReference>
<dbReference type="CDD" id="cd03241">
    <property type="entry name" value="ABC_RecN"/>
    <property type="match status" value="2"/>
</dbReference>
<evidence type="ECO:0000256" key="4">
    <source>
        <dbReference type="ARBA" id="ARBA00022741"/>
    </source>
</evidence>
<keyword evidence="6" id="KW-0067">ATP-binding</keyword>
<dbReference type="OrthoDB" id="9806954at2"/>
<reference evidence="12 13" key="1">
    <citation type="submission" date="2019-06" db="EMBL/GenBank/DDBJ databases">
        <title>Genome sequence of Ureibacillus terrenus.</title>
        <authorList>
            <person name="Maclea K.S."/>
            <person name="Simoes M."/>
        </authorList>
    </citation>
    <scope>NUCLEOTIDE SEQUENCE [LARGE SCALE GENOMIC DNA]</scope>
    <source>
        <strain evidence="12 13">ATCC BAA-384</strain>
    </source>
</reference>
<dbReference type="EMBL" id="VIGD01000001">
    <property type="protein sequence ID" value="TQE92236.1"/>
    <property type="molecule type" value="Genomic_DNA"/>
</dbReference>
<dbReference type="NCBIfam" id="TIGR00634">
    <property type="entry name" value="recN"/>
    <property type="match status" value="1"/>
</dbReference>
<dbReference type="RefSeq" id="WP_141600789.1">
    <property type="nucleotide sequence ID" value="NZ_VIGD01000001.1"/>
</dbReference>
<keyword evidence="5 9" id="KW-0227">DNA damage</keyword>
<evidence type="ECO:0000256" key="8">
    <source>
        <dbReference type="ARBA" id="ARBA00033408"/>
    </source>
</evidence>
<dbReference type="GO" id="GO:0006281">
    <property type="term" value="P:DNA repair"/>
    <property type="evidence" value="ECO:0007669"/>
    <property type="project" value="UniProtKB-KW"/>
</dbReference>
<proteinExistence type="inferred from homology"/>
<dbReference type="GO" id="GO:0005524">
    <property type="term" value="F:ATP binding"/>
    <property type="evidence" value="ECO:0007669"/>
    <property type="project" value="UniProtKB-KW"/>
</dbReference>
<evidence type="ECO:0000313" key="12">
    <source>
        <dbReference type="EMBL" id="TQE92236.1"/>
    </source>
</evidence>
<dbReference type="PIRSF" id="PIRSF003128">
    <property type="entry name" value="RecN"/>
    <property type="match status" value="1"/>
</dbReference>
<evidence type="ECO:0000256" key="1">
    <source>
        <dbReference type="ARBA" id="ARBA00003618"/>
    </source>
</evidence>
<evidence type="ECO:0000259" key="11">
    <source>
        <dbReference type="Pfam" id="PF02463"/>
    </source>
</evidence>
<dbReference type="InterPro" id="IPR027417">
    <property type="entry name" value="P-loop_NTPase"/>
</dbReference>
<comment type="caution">
    <text evidence="12">The sequence shown here is derived from an EMBL/GenBank/DDBJ whole genome shotgun (WGS) entry which is preliminary data.</text>
</comment>
<dbReference type="GO" id="GO:0009432">
    <property type="term" value="P:SOS response"/>
    <property type="evidence" value="ECO:0007669"/>
    <property type="project" value="TreeGrafter"/>
</dbReference>
<accession>A0A540V659</accession>
<dbReference type="Gene3D" id="3.40.50.300">
    <property type="entry name" value="P-loop containing nucleotide triphosphate hydrolases"/>
    <property type="match status" value="2"/>
</dbReference>
<dbReference type="FunFam" id="3.40.50.300:FF:000319">
    <property type="entry name" value="DNA repair protein RecN"/>
    <property type="match status" value="1"/>
</dbReference>
<keyword evidence="4" id="KW-0547">Nucleotide-binding</keyword>
<dbReference type="PANTHER" id="PTHR11059:SF0">
    <property type="entry name" value="DNA REPAIR PROTEIN RECN"/>
    <property type="match status" value="1"/>
</dbReference>
<evidence type="ECO:0000313" key="13">
    <source>
        <dbReference type="Proteomes" id="UP000315753"/>
    </source>
</evidence>
<organism evidence="12 13">
    <name type="scientific">Ureibacillus terrenus</name>
    <dbReference type="NCBI Taxonomy" id="118246"/>
    <lineage>
        <taxon>Bacteria</taxon>
        <taxon>Bacillati</taxon>
        <taxon>Bacillota</taxon>
        <taxon>Bacilli</taxon>
        <taxon>Bacillales</taxon>
        <taxon>Caryophanaceae</taxon>
        <taxon>Ureibacillus</taxon>
    </lineage>
</organism>
<name>A0A540V659_9BACL</name>
<dbReference type="FunFam" id="3.40.50.300:FF:000356">
    <property type="entry name" value="DNA repair protein RecN"/>
    <property type="match status" value="1"/>
</dbReference>
<gene>
    <name evidence="12" type="primary">recN</name>
    <name evidence="12" type="ORF">FKZ59_00580</name>
</gene>
<dbReference type="AlphaFoldDB" id="A0A540V659"/>
<comment type="function">
    <text evidence="1 9">May be involved in recombinational repair of damaged DNA.</text>
</comment>
<dbReference type="NCBIfam" id="NF008121">
    <property type="entry name" value="PRK10869.1"/>
    <property type="match status" value="1"/>
</dbReference>
<comment type="similarity">
    <text evidence="2 9">Belongs to the RecN family.</text>
</comment>
<dbReference type="Proteomes" id="UP000315753">
    <property type="component" value="Unassembled WGS sequence"/>
</dbReference>
<sequence length="575" mass="65945">MLKELNIRNFAIIEELAVTFENGLTVLTGETGAGKSIIIDAVHMLTGGRASQEFVRHGAKKAELSGLFFVPDHHPVFEKLTEVGIDVEEDEGTIILRRDINENGKSVCRVNGKLVPLSVLREIGSTLVDIHGQHENQELMDEKRHIFLLDQFAEKQLRPIKEKYHRLYEKYRSLKKEVQAININEQQIAQRIDLYQFQIQELEDAKLSVKEEEMLLEERKRLQNFHKIYEHAINAYEAISGEMKGLDYIGEAMSALEDIVQLDEQFIDSYEAVSSSFYALQDASYQIKSVIDELEFDPERLNEVESRLAQYQMLKRKYGSTVEEIITYYEKIKKELNTLLHRDEALQQKEQQLRKLEEELENLCDELTKVRKKCATQLSEAIMNELRDLHMEKAKFIVQFDRLNNFDMNGKDYISFYISTNVGEPPKSLPKIASGGELSRIMLALKTIFSSKSQITSIIFDEVDTGVSGRVAQSIAEKIANISLNSQVLCISHLPQVAAMADQHYLISKQVEKNRTYTTVEKIVEEKRVEEISRMMSGTEITELTMQHARELLQLANEKKNEIKHGLASKGSLPV</sequence>
<evidence type="ECO:0000256" key="10">
    <source>
        <dbReference type="SAM" id="Coils"/>
    </source>
</evidence>
<evidence type="ECO:0000256" key="5">
    <source>
        <dbReference type="ARBA" id="ARBA00022763"/>
    </source>
</evidence>
<dbReference type="InterPro" id="IPR004604">
    <property type="entry name" value="DNA_recomb/repair_RecN"/>
</dbReference>
<evidence type="ECO:0000256" key="6">
    <source>
        <dbReference type="ARBA" id="ARBA00022840"/>
    </source>
</evidence>
<feature type="coiled-coil region" evidence="10">
    <location>
        <begin position="164"/>
        <end position="219"/>
    </location>
</feature>
<protein>
    <recommendedName>
        <fullName evidence="3 9">DNA repair protein RecN</fullName>
    </recommendedName>
    <alternativeName>
        <fullName evidence="8 9">Recombination protein N</fullName>
    </alternativeName>
</protein>
<keyword evidence="7 9" id="KW-0234">DNA repair</keyword>
<evidence type="ECO:0000256" key="9">
    <source>
        <dbReference type="PIRNR" id="PIRNR003128"/>
    </source>
</evidence>
<feature type="domain" description="RecF/RecN/SMC N-terminal" evidence="11">
    <location>
        <begin position="1"/>
        <end position="512"/>
    </location>
</feature>
<dbReference type="GO" id="GO:0006310">
    <property type="term" value="P:DNA recombination"/>
    <property type="evidence" value="ECO:0007669"/>
    <property type="project" value="InterPro"/>
</dbReference>